<evidence type="ECO:0000313" key="3">
    <source>
        <dbReference type="Proteomes" id="UP000054843"/>
    </source>
</evidence>
<organism evidence="1 3">
    <name type="scientific">Trichinella papuae</name>
    <dbReference type="NCBI Taxonomy" id="268474"/>
    <lineage>
        <taxon>Eukaryota</taxon>
        <taxon>Metazoa</taxon>
        <taxon>Ecdysozoa</taxon>
        <taxon>Nematoda</taxon>
        <taxon>Enoplea</taxon>
        <taxon>Dorylaimia</taxon>
        <taxon>Trichinellida</taxon>
        <taxon>Trichinellidae</taxon>
        <taxon>Trichinella</taxon>
    </lineage>
</organism>
<dbReference type="AlphaFoldDB" id="A0A0V1MHF2"/>
<comment type="caution">
    <text evidence="1">The sequence shown here is derived from an EMBL/GenBank/DDBJ whole genome shotgun (WGS) entry which is preliminary data.</text>
</comment>
<keyword evidence="3" id="KW-1185">Reference proteome</keyword>
<gene>
    <name evidence="2" type="ORF">T10_11278</name>
    <name evidence="1" type="ORF">T10_6365</name>
</gene>
<dbReference type="EMBL" id="JYDO01000101">
    <property type="protein sequence ID" value="KRZ71133.1"/>
    <property type="molecule type" value="Genomic_DNA"/>
</dbReference>
<reference evidence="1 3" key="1">
    <citation type="submission" date="2015-01" db="EMBL/GenBank/DDBJ databases">
        <title>Evolution of Trichinella species and genotypes.</title>
        <authorList>
            <person name="Korhonen P.K."/>
            <person name="Edoardo P."/>
            <person name="Giuseppe L.R."/>
            <person name="Gasser R.B."/>
        </authorList>
    </citation>
    <scope>NUCLEOTIDE SEQUENCE [LARGE SCALE GENOMIC DNA]</scope>
    <source>
        <strain evidence="1">ISS1980</strain>
    </source>
</reference>
<protein>
    <submittedName>
        <fullName evidence="1">Uncharacterized protein</fullName>
    </submittedName>
</protein>
<proteinExistence type="predicted"/>
<dbReference type="EMBL" id="JYDO01000101">
    <property type="protein sequence ID" value="KRZ71145.1"/>
    <property type="molecule type" value="Genomic_DNA"/>
</dbReference>
<sequence length="119" mass="14185">MCFYILIVERFENTSDFEHHQRSVVFVMSLTIKGKQYVIIELCLLSTKSEQFHFIHYQFINMKERCSIFEVSSAKLQLQLITTMSIIVDSFELFDYIEILCYSTVNVESEIHWPIDELE</sequence>
<evidence type="ECO:0000313" key="1">
    <source>
        <dbReference type="EMBL" id="KRZ71133.1"/>
    </source>
</evidence>
<dbReference type="Proteomes" id="UP000054843">
    <property type="component" value="Unassembled WGS sequence"/>
</dbReference>
<name>A0A0V1MHF2_9BILA</name>
<evidence type="ECO:0000313" key="2">
    <source>
        <dbReference type="EMBL" id="KRZ71145.1"/>
    </source>
</evidence>
<accession>A0A0V1MHF2</accession>